<dbReference type="Gene3D" id="3.40.50.150">
    <property type="entry name" value="Vaccinia Virus protein VP39"/>
    <property type="match status" value="1"/>
</dbReference>
<protein>
    <recommendedName>
        <fullName evidence="1">Methyltransferase type 11 domain-containing protein</fullName>
    </recommendedName>
</protein>
<organism evidence="2 3">
    <name type="scientific">Ceratopteris richardii</name>
    <name type="common">Triangle waterfern</name>
    <dbReference type="NCBI Taxonomy" id="49495"/>
    <lineage>
        <taxon>Eukaryota</taxon>
        <taxon>Viridiplantae</taxon>
        <taxon>Streptophyta</taxon>
        <taxon>Embryophyta</taxon>
        <taxon>Tracheophyta</taxon>
        <taxon>Polypodiopsida</taxon>
        <taxon>Polypodiidae</taxon>
        <taxon>Polypodiales</taxon>
        <taxon>Pteridineae</taxon>
        <taxon>Pteridaceae</taxon>
        <taxon>Parkerioideae</taxon>
        <taxon>Ceratopteris</taxon>
    </lineage>
</organism>
<name>A0A8T2UU78_CERRI</name>
<evidence type="ECO:0000259" key="1">
    <source>
        <dbReference type="Pfam" id="PF08241"/>
    </source>
</evidence>
<dbReference type="OMA" id="APFMFIE"/>
<dbReference type="GO" id="GO:0008757">
    <property type="term" value="F:S-adenosylmethionine-dependent methyltransferase activity"/>
    <property type="evidence" value="ECO:0007669"/>
    <property type="project" value="InterPro"/>
</dbReference>
<evidence type="ECO:0000313" key="2">
    <source>
        <dbReference type="EMBL" id="KAH7438298.1"/>
    </source>
</evidence>
<accession>A0A8T2UU78</accession>
<dbReference type="CDD" id="cd02440">
    <property type="entry name" value="AdoMet_MTases"/>
    <property type="match status" value="1"/>
</dbReference>
<dbReference type="EMBL" id="CM035409">
    <property type="protein sequence ID" value="KAH7438298.1"/>
    <property type="molecule type" value="Genomic_DNA"/>
</dbReference>
<sequence length="333" mass="36531">MNSLGLVSSSIVAPCTIHPGKGRSRDVITCSRFRCQTRTQKSLYEVRTRCIGASCLPVDASSRITCHEGEVPVSQCPCCGRRATIASLTGALFASFDFRKFAHAASGRPDPKLLVDSIHSRPGWYEEFFALVLEKLMKSYELQMGDRKAQLFSYLGDKALTILELGIGTGPNLKYYAKGRDVSVIGVDPNQHMEKYARAAAINAGLQDSQFKFLRAVGEGLPVDDDSVDAVVCTLVLCSVKDVATTLQEVKRVLKPGGSYLFVEHVAAPEGSSLRFWQDFLNPVQEFVADGCHLNRNTLDDIQNAQFTRVNAQRINVPELSLISTHIIGMAQV</sequence>
<dbReference type="InterPro" id="IPR052356">
    <property type="entry name" value="Thiol_S-MT"/>
</dbReference>
<dbReference type="PANTHER" id="PTHR45036">
    <property type="entry name" value="METHYLTRANSFERASE LIKE 7B"/>
    <property type="match status" value="1"/>
</dbReference>
<dbReference type="AlphaFoldDB" id="A0A8T2UU78"/>
<comment type="caution">
    <text evidence="2">The sequence shown here is derived from an EMBL/GenBank/DDBJ whole genome shotgun (WGS) entry which is preliminary data.</text>
</comment>
<gene>
    <name evidence="2" type="ORF">KP509_04G009100</name>
</gene>
<dbReference type="Proteomes" id="UP000825935">
    <property type="component" value="Chromosome 4"/>
</dbReference>
<reference evidence="2" key="1">
    <citation type="submission" date="2021-08" db="EMBL/GenBank/DDBJ databases">
        <title>WGS assembly of Ceratopteris richardii.</title>
        <authorList>
            <person name="Marchant D.B."/>
            <person name="Chen G."/>
            <person name="Jenkins J."/>
            <person name="Shu S."/>
            <person name="Leebens-Mack J."/>
            <person name="Grimwood J."/>
            <person name="Schmutz J."/>
            <person name="Soltis P."/>
            <person name="Soltis D."/>
            <person name="Chen Z.-H."/>
        </authorList>
    </citation>
    <scope>NUCLEOTIDE SEQUENCE</scope>
    <source>
        <strain evidence="2">Whitten #5841</strain>
        <tissue evidence="2">Leaf</tissue>
    </source>
</reference>
<dbReference type="SUPFAM" id="SSF53335">
    <property type="entry name" value="S-adenosyl-L-methionine-dependent methyltransferases"/>
    <property type="match status" value="1"/>
</dbReference>
<evidence type="ECO:0000313" key="3">
    <source>
        <dbReference type="Proteomes" id="UP000825935"/>
    </source>
</evidence>
<dbReference type="PANTHER" id="PTHR45036:SF1">
    <property type="entry name" value="METHYLTRANSFERASE LIKE 7A"/>
    <property type="match status" value="1"/>
</dbReference>
<dbReference type="InterPro" id="IPR029063">
    <property type="entry name" value="SAM-dependent_MTases_sf"/>
</dbReference>
<dbReference type="OrthoDB" id="416496at2759"/>
<dbReference type="Pfam" id="PF08241">
    <property type="entry name" value="Methyltransf_11"/>
    <property type="match status" value="1"/>
</dbReference>
<proteinExistence type="predicted"/>
<dbReference type="InterPro" id="IPR013216">
    <property type="entry name" value="Methyltransf_11"/>
</dbReference>
<keyword evidence="3" id="KW-1185">Reference proteome</keyword>
<feature type="domain" description="Methyltransferase type 11" evidence="1">
    <location>
        <begin position="163"/>
        <end position="262"/>
    </location>
</feature>